<dbReference type="Proteomes" id="UP000306317">
    <property type="component" value="Unassembled WGS sequence"/>
</dbReference>
<dbReference type="Pfam" id="PF01963">
    <property type="entry name" value="TraB_PrgY_gumN"/>
    <property type="match status" value="1"/>
</dbReference>
<gene>
    <name evidence="2" type="ORF">B1991_06930</name>
</gene>
<keyword evidence="3" id="KW-1185">Reference proteome</keyword>
<dbReference type="InterPro" id="IPR002816">
    <property type="entry name" value="TraB/PrgY/GumN_fam"/>
</dbReference>
<organism evidence="2 3">
    <name type="scientific">Rhodanobacter lindaniclasticus</name>
    <dbReference type="NCBI Taxonomy" id="75310"/>
    <lineage>
        <taxon>Bacteria</taxon>
        <taxon>Pseudomonadati</taxon>
        <taxon>Pseudomonadota</taxon>
        <taxon>Gammaproteobacteria</taxon>
        <taxon>Lysobacterales</taxon>
        <taxon>Rhodanobacteraceae</taxon>
        <taxon>Rhodanobacter</taxon>
    </lineage>
</organism>
<reference evidence="2 3" key="1">
    <citation type="submission" date="2017-02" db="EMBL/GenBank/DDBJ databases">
        <title>Whole genome sequencing of Rhodanobacter lindaniclasticus DSM 17932.</title>
        <authorList>
            <person name="Kumar S."/>
            <person name="Patil P."/>
            <person name="Patil P.B."/>
        </authorList>
    </citation>
    <scope>NUCLEOTIDE SEQUENCE [LARGE SCALE GENOMIC DNA]</scope>
    <source>
        <strain evidence="2 3">DSM 17932</strain>
    </source>
</reference>
<protein>
    <submittedName>
        <fullName evidence="2">TraB/GumN family protein</fullName>
    </submittedName>
</protein>
<dbReference type="InterPro" id="IPR047111">
    <property type="entry name" value="YbaP-like"/>
</dbReference>
<dbReference type="OrthoDB" id="357294at2"/>
<accession>A0A4S3KID3</accession>
<dbReference type="EMBL" id="MWIO01000019">
    <property type="protein sequence ID" value="THD08058.1"/>
    <property type="molecule type" value="Genomic_DNA"/>
</dbReference>
<feature type="chain" id="PRO_5020596157" evidence="1">
    <location>
        <begin position="25"/>
        <end position="291"/>
    </location>
</feature>
<evidence type="ECO:0000313" key="3">
    <source>
        <dbReference type="Proteomes" id="UP000306317"/>
    </source>
</evidence>
<dbReference type="RefSeq" id="WP_136257993.1">
    <property type="nucleotide sequence ID" value="NZ_MWIO01000019.1"/>
</dbReference>
<comment type="caution">
    <text evidence="2">The sequence shown here is derived from an EMBL/GenBank/DDBJ whole genome shotgun (WGS) entry which is preliminary data.</text>
</comment>
<dbReference type="AlphaFoldDB" id="A0A4S3KID3"/>
<dbReference type="CDD" id="cd14789">
    <property type="entry name" value="Tiki"/>
    <property type="match status" value="1"/>
</dbReference>
<name>A0A4S3KID3_9GAMM</name>
<sequence>MTLSRFVRTFVACLLLFASAAAWAKPALWVVKDADTTIYLFGTVHLLPNDTDWRYPALDQALAASDSLTIEITDDDPVRMQALVLQYGLDPAHPLSGKLSAAENATLAKAAQTVGVPGGVNTLQMMRPWLAGLTLAVAPLLKAGLDPAHGVDKLLKAQMLAAGKPVNGLETAEQQIRFLADLPAGVELEFLRSTLRDIDKGSAELTTLIDAWKHGDVAAIARIEDEDLAQHAPELYQRLLVQRNQAWATKIIAMLQKPGTFFIAVGAAHLAGPDSVQAQLETRGTSVKRLP</sequence>
<feature type="signal peptide" evidence="1">
    <location>
        <begin position="1"/>
        <end position="24"/>
    </location>
</feature>
<dbReference type="PANTHER" id="PTHR40590">
    <property type="entry name" value="CYTOPLASMIC PROTEIN-RELATED"/>
    <property type="match status" value="1"/>
</dbReference>
<evidence type="ECO:0000313" key="2">
    <source>
        <dbReference type="EMBL" id="THD08058.1"/>
    </source>
</evidence>
<evidence type="ECO:0000256" key="1">
    <source>
        <dbReference type="SAM" id="SignalP"/>
    </source>
</evidence>
<keyword evidence="1" id="KW-0732">Signal</keyword>
<dbReference type="PANTHER" id="PTHR40590:SF1">
    <property type="entry name" value="CYTOPLASMIC PROTEIN"/>
    <property type="match status" value="1"/>
</dbReference>
<proteinExistence type="predicted"/>